<accession>A0A645FFC1</accession>
<protein>
    <submittedName>
        <fullName evidence="1">Uncharacterized protein</fullName>
    </submittedName>
</protein>
<evidence type="ECO:0000313" key="1">
    <source>
        <dbReference type="EMBL" id="MPN12296.1"/>
    </source>
</evidence>
<reference evidence="1" key="1">
    <citation type="submission" date="2019-08" db="EMBL/GenBank/DDBJ databases">
        <authorList>
            <person name="Kucharzyk K."/>
            <person name="Murdoch R.W."/>
            <person name="Higgins S."/>
            <person name="Loffler F."/>
        </authorList>
    </citation>
    <scope>NUCLEOTIDE SEQUENCE</scope>
</reference>
<name>A0A645FFC1_9ZZZZ</name>
<dbReference type="AlphaFoldDB" id="A0A645FFC1"/>
<gene>
    <name evidence="1" type="ORF">SDC9_159612</name>
</gene>
<sequence length="208" mass="23628">MSIYPLSNEIVGSYFYKKQGEEIKLKGKADEKEIILYEYDKSGKNTGIFKGTMDTVDKIQGTWISGDGKINYPFSLSLKSILPGSEYGKRYAVAVGEISDKDVEKFASKIQSYIINDNKEKLAGEINYPINVKINDKTRKIQNKTEFIKNYDFIFNSKYKQVMTNAFSKYMFANYKGVMFGEGNYNMWINGIASTDGSSKLMITAINN</sequence>
<organism evidence="1">
    <name type="scientific">bioreactor metagenome</name>
    <dbReference type="NCBI Taxonomy" id="1076179"/>
    <lineage>
        <taxon>unclassified sequences</taxon>
        <taxon>metagenomes</taxon>
        <taxon>ecological metagenomes</taxon>
    </lineage>
</organism>
<comment type="caution">
    <text evidence="1">The sequence shown here is derived from an EMBL/GenBank/DDBJ whole genome shotgun (WGS) entry which is preliminary data.</text>
</comment>
<proteinExistence type="predicted"/>
<dbReference type="EMBL" id="VSSQ01058626">
    <property type="protein sequence ID" value="MPN12296.1"/>
    <property type="molecule type" value="Genomic_DNA"/>
</dbReference>